<dbReference type="EMBL" id="WSES01000002">
    <property type="protein sequence ID" value="MVW59616.1"/>
    <property type="molecule type" value="Genomic_DNA"/>
</dbReference>
<feature type="domain" description="SsfX3-like N-terminal" evidence="2">
    <location>
        <begin position="19"/>
        <end position="103"/>
    </location>
</feature>
<dbReference type="InterPro" id="IPR036514">
    <property type="entry name" value="SGNH_hydro_sf"/>
</dbReference>
<accession>A0A7X3FX24</accession>
<dbReference type="GO" id="GO:0016788">
    <property type="term" value="F:hydrolase activity, acting on ester bonds"/>
    <property type="evidence" value="ECO:0007669"/>
    <property type="project" value="UniProtKB-ARBA"/>
</dbReference>
<evidence type="ECO:0000313" key="4">
    <source>
        <dbReference type="Proteomes" id="UP000443353"/>
    </source>
</evidence>
<evidence type="ECO:0000313" key="3">
    <source>
        <dbReference type="EMBL" id="MVW59616.1"/>
    </source>
</evidence>
<protein>
    <submittedName>
        <fullName evidence="3">Lipase</fullName>
    </submittedName>
</protein>
<feature type="domain" description="SGNH hydrolase-type esterase" evidence="1">
    <location>
        <begin position="184"/>
        <end position="281"/>
    </location>
</feature>
<reference evidence="3 4" key="1">
    <citation type="submission" date="2019-12" db="EMBL/GenBank/DDBJ databases">
        <authorList>
            <person name="Li C."/>
            <person name="Zhao J."/>
        </authorList>
    </citation>
    <scope>NUCLEOTIDE SEQUENCE [LARGE SCALE GENOMIC DNA]</scope>
    <source>
        <strain evidence="3 4">NEAU-DD11</strain>
    </source>
</reference>
<dbReference type="SUPFAM" id="SSF52266">
    <property type="entry name" value="SGNH hydrolase"/>
    <property type="match status" value="1"/>
</dbReference>
<dbReference type="AlphaFoldDB" id="A0A7X3FX24"/>
<sequence>MTRSCAQWFSTPVTAAMLRGWIELENTQYGIVPHRLPAWARRQWADPQLLMAEAQPSGVRICFRTEATAIELEALPTRRVYTGLPPRPDGTWDLVIDGRLVRQGTIPGGRVVRIDPSTWSTGTAPWAEVEEGRPGLLRFADLPAGSKEVEIWLPHDEAAELFTLRGNAALDACGHSGRTTWLHHGSSISHGSNARHPTGIWPAVVARLAGVDLLNLGFGGSALLDPFVARTIRDQQADFISLKLGINVVNMDLMRLRGFGPAVHGFLDTIRDGHKTTPLMVLSPILCPIHEDTPGPSLPVFSDGQLKFQAAGMDEDAAKGKLTLRIIRDVLKDIVTQRRISDPNIHYLDGRVLYGGADHARLPLPDGLHPDGATHALMGERFAAAAFGEGRPFA</sequence>
<keyword evidence="4" id="KW-1185">Reference proteome</keyword>
<dbReference type="InterPro" id="IPR013830">
    <property type="entry name" value="SGNH_hydro"/>
</dbReference>
<organism evidence="3 4">
    <name type="scientific">Massilia cellulosiltytica</name>
    <dbReference type="NCBI Taxonomy" id="2683234"/>
    <lineage>
        <taxon>Bacteria</taxon>
        <taxon>Pseudomonadati</taxon>
        <taxon>Pseudomonadota</taxon>
        <taxon>Betaproteobacteria</taxon>
        <taxon>Burkholderiales</taxon>
        <taxon>Oxalobacteraceae</taxon>
        <taxon>Telluria group</taxon>
        <taxon>Massilia</taxon>
    </lineage>
</organism>
<name>A0A7X3FX24_9BURK</name>
<gene>
    <name evidence="3" type="ORF">GPY61_06710</name>
</gene>
<evidence type="ECO:0000259" key="1">
    <source>
        <dbReference type="Pfam" id="PF14606"/>
    </source>
</evidence>
<proteinExistence type="predicted"/>
<dbReference type="Pfam" id="PF21181">
    <property type="entry name" value="SsfX3_N"/>
    <property type="match status" value="1"/>
</dbReference>
<comment type="caution">
    <text evidence="3">The sequence shown here is derived from an EMBL/GenBank/DDBJ whole genome shotgun (WGS) entry which is preliminary data.</text>
</comment>
<dbReference type="Gene3D" id="3.40.50.1110">
    <property type="entry name" value="SGNH hydrolase"/>
    <property type="match status" value="1"/>
</dbReference>
<dbReference type="RefSeq" id="WP_056134947.1">
    <property type="nucleotide sequence ID" value="NZ_CP168562.1"/>
</dbReference>
<evidence type="ECO:0000259" key="2">
    <source>
        <dbReference type="Pfam" id="PF21181"/>
    </source>
</evidence>
<dbReference type="InterPro" id="IPR048977">
    <property type="entry name" value="SsfX3-like_N"/>
</dbReference>
<dbReference type="Gene3D" id="2.60.120.260">
    <property type="entry name" value="Galactose-binding domain-like"/>
    <property type="match status" value="1"/>
</dbReference>
<dbReference type="Pfam" id="PF14606">
    <property type="entry name" value="Lipase_GDSL_3"/>
    <property type="match status" value="1"/>
</dbReference>
<dbReference type="Proteomes" id="UP000443353">
    <property type="component" value="Unassembled WGS sequence"/>
</dbReference>